<name>X1B6B9_9ZZZZ</name>
<dbReference type="AlphaFoldDB" id="X1B6B9"/>
<comment type="caution">
    <text evidence="1">The sequence shown here is derived from an EMBL/GenBank/DDBJ whole genome shotgun (WGS) entry which is preliminary data.</text>
</comment>
<gene>
    <name evidence="1" type="ORF">S01H4_48355</name>
</gene>
<dbReference type="EMBL" id="BART01027256">
    <property type="protein sequence ID" value="GAG91284.1"/>
    <property type="molecule type" value="Genomic_DNA"/>
</dbReference>
<reference evidence="1" key="1">
    <citation type="journal article" date="2014" name="Front. Microbiol.">
        <title>High frequency of phylogenetically diverse reductive dehalogenase-homologous genes in deep subseafloor sedimentary metagenomes.</title>
        <authorList>
            <person name="Kawai M."/>
            <person name="Futagami T."/>
            <person name="Toyoda A."/>
            <person name="Takaki Y."/>
            <person name="Nishi S."/>
            <person name="Hori S."/>
            <person name="Arai W."/>
            <person name="Tsubouchi T."/>
            <person name="Morono Y."/>
            <person name="Uchiyama I."/>
            <person name="Ito T."/>
            <person name="Fujiyama A."/>
            <person name="Inagaki F."/>
            <person name="Takami H."/>
        </authorList>
    </citation>
    <scope>NUCLEOTIDE SEQUENCE</scope>
    <source>
        <strain evidence="1">Expedition CK06-06</strain>
    </source>
</reference>
<sequence length="38" mass="3755">GSGIGGGVSVVVLSRVILAEPGAPRAVKLIKEWGPTSP</sequence>
<evidence type="ECO:0000313" key="1">
    <source>
        <dbReference type="EMBL" id="GAG91284.1"/>
    </source>
</evidence>
<accession>X1B6B9</accession>
<protein>
    <submittedName>
        <fullName evidence="1">Uncharacterized protein</fullName>
    </submittedName>
</protein>
<organism evidence="1">
    <name type="scientific">marine sediment metagenome</name>
    <dbReference type="NCBI Taxonomy" id="412755"/>
    <lineage>
        <taxon>unclassified sequences</taxon>
        <taxon>metagenomes</taxon>
        <taxon>ecological metagenomes</taxon>
    </lineage>
</organism>
<feature type="non-terminal residue" evidence="1">
    <location>
        <position position="1"/>
    </location>
</feature>
<proteinExistence type="predicted"/>